<dbReference type="AlphaFoldDB" id="A0ABD6AI70"/>
<dbReference type="Proteomes" id="UP001596545">
    <property type="component" value="Unassembled WGS sequence"/>
</dbReference>
<feature type="region of interest" description="Disordered" evidence="1">
    <location>
        <begin position="1"/>
        <end position="46"/>
    </location>
</feature>
<proteinExistence type="predicted"/>
<evidence type="ECO:0000256" key="1">
    <source>
        <dbReference type="SAM" id="MobiDB-lite"/>
    </source>
</evidence>
<gene>
    <name evidence="2" type="ORF">ACFQMF_03150</name>
</gene>
<comment type="caution">
    <text evidence="2">The sequence shown here is derived from an EMBL/GenBank/DDBJ whole genome shotgun (WGS) entry which is preliminary data.</text>
</comment>
<organism evidence="2 3">
    <name type="scientific">Halorubrum rutilum</name>
    <dbReference type="NCBI Taxonomy" id="1364933"/>
    <lineage>
        <taxon>Archaea</taxon>
        <taxon>Methanobacteriati</taxon>
        <taxon>Methanobacteriota</taxon>
        <taxon>Stenosarchaea group</taxon>
        <taxon>Halobacteria</taxon>
        <taxon>Halobacteriales</taxon>
        <taxon>Haloferacaceae</taxon>
        <taxon>Halorubrum</taxon>
    </lineage>
</organism>
<protein>
    <submittedName>
        <fullName evidence="2">DUF6166 domain-containing protein</fullName>
    </submittedName>
</protein>
<reference evidence="2 3" key="1">
    <citation type="journal article" date="2019" name="Int. J. Syst. Evol. Microbiol.">
        <title>The Global Catalogue of Microorganisms (GCM) 10K type strain sequencing project: providing services to taxonomists for standard genome sequencing and annotation.</title>
        <authorList>
            <consortium name="The Broad Institute Genomics Platform"/>
            <consortium name="The Broad Institute Genome Sequencing Center for Infectious Disease"/>
            <person name="Wu L."/>
            <person name="Ma J."/>
        </authorList>
    </citation>
    <scope>NUCLEOTIDE SEQUENCE [LARGE SCALE GENOMIC DNA]</scope>
    <source>
        <strain evidence="2 3">CGMCC 1.12554</strain>
    </source>
</reference>
<evidence type="ECO:0000313" key="2">
    <source>
        <dbReference type="EMBL" id="MFC7323575.1"/>
    </source>
</evidence>
<name>A0ABD6AI70_9EURY</name>
<keyword evidence="3" id="KW-1185">Reference proteome</keyword>
<dbReference type="Pfam" id="PF19663">
    <property type="entry name" value="DUF6166"/>
    <property type="match status" value="1"/>
</dbReference>
<sequence>MSRQPLGSTGGNTRPRPSDEGEQSGISTEHVYQGSRDPTAPVGQECTVTVDGEPLDCRYDLLSASPSGFEWGYGGSGPATLAIAILAHAFDDDFATTHYQQFKREVIANLPEDRWTLRTSDLDAWRREVVSDA</sequence>
<dbReference type="InterPro" id="IPR046164">
    <property type="entry name" value="DUF6166"/>
</dbReference>
<evidence type="ECO:0000313" key="3">
    <source>
        <dbReference type="Proteomes" id="UP001596545"/>
    </source>
</evidence>
<accession>A0ABD6AI70</accession>
<dbReference type="RefSeq" id="WP_379791547.1">
    <property type="nucleotide sequence ID" value="NZ_JBHTBL010000002.1"/>
</dbReference>
<dbReference type="EMBL" id="JBHTBL010000002">
    <property type="protein sequence ID" value="MFC7323575.1"/>
    <property type="molecule type" value="Genomic_DNA"/>
</dbReference>